<evidence type="ECO:0000313" key="2">
    <source>
        <dbReference type="Proteomes" id="UP000006339"/>
    </source>
</evidence>
<dbReference type="AlphaFoldDB" id="A0A828Y788"/>
<keyword evidence="2" id="KW-1185">Reference proteome</keyword>
<accession>A0A828Y788</accession>
<evidence type="ECO:0000313" key="1">
    <source>
        <dbReference type="EMBL" id="EKO52952.1"/>
    </source>
</evidence>
<protein>
    <submittedName>
        <fullName evidence="1">Uncharacterized protein</fullName>
    </submittedName>
</protein>
<organism evidence="1 2">
    <name type="scientific">Leptospira kirschneri str. 200802841</name>
    <dbReference type="NCBI Taxonomy" id="1193047"/>
    <lineage>
        <taxon>Bacteria</taxon>
        <taxon>Pseudomonadati</taxon>
        <taxon>Spirochaetota</taxon>
        <taxon>Spirochaetia</taxon>
        <taxon>Leptospirales</taxon>
        <taxon>Leptospiraceae</taxon>
        <taxon>Leptospira</taxon>
    </lineage>
</organism>
<name>A0A828Y788_9LEPT</name>
<dbReference type="EMBL" id="AKWH02000015">
    <property type="protein sequence ID" value="EKO52952.1"/>
    <property type="molecule type" value="Genomic_DNA"/>
</dbReference>
<reference evidence="1" key="1">
    <citation type="submission" date="2012-10" db="EMBL/GenBank/DDBJ databases">
        <authorList>
            <person name="Harkins D.M."/>
            <person name="Durkin A.S."/>
            <person name="Brinkac L.M."/>
            <person name="Selengut J.D."/>
            <person name="Sanka R."/>
            <person name="DePew J."/>
            <person name="Purushe J."/>
            <person name="Picardeau M."/>
            <person name="Werts C."/>
            <person name="Goarant C."/>
            <person name="Vinetz J.M."/>
            <person name="Sutton G.G."/>
            <person name="Nelson W.C."/>
            <person name="Fouts D.E."/>
        </authorList>
    </citation>
    <scope>NUCLEOTIDE SEQUENCE [LARGE SCALE GENOMIC DNA]</scope>
    <source>
        <strain evidence="1">200802841</strain>
    </source>
</reference>
<gene>
    <name evidence="1" type="ORF">LEP1GSC131_4075</name>
</gene>
<proteinExistence type="predicted"/>
<comment type="caution">
    <text evidence="1">The sequence shown here is derived from an EMBL/GenBank/DDBJ whole genome shotgun (WGS) entry which is preliminary data.</text>
</comment>
<sequence length="38" mass="4957">MYEFFRFFYFFLKTFESVFRKNEYDIQLQKIPTVEYKL</sequence>
<dbReference type="Proteomes" id="UP000006339">
    <property type="component" value="Unassembled WGS sequence"/>
</dbReference>